<dbReference type="InterPro" id="IPR003462">
    <property type="entry name" value="ODC_Mu_crystall"/>
</dbReference>
<dbReference type="SUPFAM" id="SSF51735">
    <property type="entry name" value="NAD(P)-binding Rossmann-fold domains"/>
    <property type="match status" value="1"/>
</dbReference>
<dbReference type="RefSeq" id="WP_066510898.1">
    <property type="nucleotide sequence ID" value="NZ_LNCU01000089.1"/>
</dbReference>
<organism evidence="2 3">
    <name type="scientific">Bradyrhizobium macuxiense</name>
    <dbReference type="NCBI Taxonomy" id="1755647"/>
    <lineage>
        <taxon>Bacteria</taxon>
        <taxon>Pseudomonadati</taxon>
        <taxon>Pseudomonadota</taxon>
        <taxon>Alphaproteobacteria</taxon>
        <taxon>Hyphomicrobiales</taxon>
        <taxon>Nitrobacteraceae</taxon>
        <taxon>Bradyrhizobium</taxon>
    </lineage>
</organism>
<dbReference type="Gene3D" id="3.30.1780.10">
    <property type="entry name" value="ornithine cyclodeaminase, domain 1"/>
    <property type="match status" value="1"/>
</dbReference>
<comment type="caution">
    <text evidence="2">The sequence shown here is derived from an EMBL/GenBank/DDBJ whole genome shotgun (WGS) entry which is preliminary data.</text>
</comment>
<dbReference type="Gene3D" id="3.40.50.720">
    <property type="entry name" value="NAD(P)-binding Rossmann-like Domain"/>
    <property type="match status" value="1"/>
</dbReference>
<dbReference type="OrthoDB" id="9785971at2"/>
<dbReference type="GO" id="GO:0005737">
    <property type="term" value="C:cytoplasm"/>
    <property type="evidence" value="ECO:0007669"/>
    <property type="project" value="TreeGrafter"/>
</dbReference>
<dbReference type="PANTHER" id="PTHR13812:SF19">
    <property type="entry name" value="KETIMINE REDUCTASE MU-CRYSTALLIN"/>
    <property type="match status" value="1"/>
</dbReference>
<dbReference type="EMBL" id="LNCU01000089">
    <property type="protein sequence ID" value="KWV51455.1"/>
    <property type="molecule type" value="Genomic_DNA"/>
</dbReference>
<dbReference type="GO" id="GO:0016491">
    <property type="term" value="F:oxidoreductase activity"/>
    <property type="evidence" value="ECO:0007669"/>
    <property type="project" value="UniProtKB-ARBA"/>
</dbReference>
<keyword evidence="3" id="KW-1185">Reference proteome</keyword>
<dbReference type="PANTHER" id="PTHR13812">
    <property type="entry name" value="KETIMINE REDUCTASE MU-CRYSTALLIN"/>
    <property type="match status" value="1"/>
</dbReference>
<comment type="similarity">
    <text evidence="1">Belongs to the ornithine cyclodeaminase/mu-crystallin family.</text>
</comment>
<dbReference type="Proteomes" id="UP000057737">
    <property type="component" value="Unassembled WGS sequence"/>
</dbReference>
<name>A0A125Q7L7_9BRAD</name>
<dbReference type="AlphaFoldDB" id="A0A125Q7L7"/>
<gene>
    <name evidence="2" type="ORF">AS156_12835</name>
</gene>
<protein>
    <submittedName>
        <fullName evidence="2">Dehydrogenase</fullName>
    </submittedName>
</protein>
<dbReference type="InterPro" id="IPR023401">
    <property type="entry name" value="ODC_N"/>
</dbReference>
<evidence type="ECO:0000256" key="1">
    <source>
        <dbReference type="ARBA" id="ARBA00008903"/>
    </source>
</evidence>
<dbReference type="Pfam" id="PF02423">
    <property type="entry name" value="OCD_Mu_crystall"/>
    <property type="match status" value="1"/>
</dbReference>
<proteinExistence type="inferred from homology"/>
<accession>A0A125Q7L7</accession>
<dbReference type="InterPro" id="IPR036291">
    <property type="entry name" value="NAD(P)-bd_dom_sf"/>
</dbReference>
<dbReference type="PIRSF" id="PIRSF001439">
    <property type="entry name" value="CryM"/>
    <property type="match status" value="1"/>
</dbReference>
<sequence length="314" mass="33994">MHFVDDSEANRVLTFPILIEAMEAAHRRPKIAVHDSYLGDDKGQQLVTRSAVDGGRFMMTKLYTSFPGNLAQGKLPAVQAVCVLFDGVDGRPLAVMDASEITHWKTAADSALGAKQLARPDVETLLVVGAGEMAAWLVRGHRTVRPSLRRVLIWNRTAERAEVLATQFAGEGLTAEVATDLDAATREADVITTCTRSREPLVKGENLKPGTHLDLVGGFTPETRESDDEAARRSRVFVDRRESAFDGVGDILQPIKSGAISEGDVLGDHYDLAGGKVPGRLSADDITFFKNAGGGHLDLMTCETVFARLGKELR</sequence>
<reference evidence="2 3" key="1">
    <citation type="submission" date="2015-11" db="EMBL/GenBank/DDBJ databases">
        <title>Draft Genome Sequence of the Strain BR 10303 (Bradyrhizobium sp.) isolated from nodules of Centrolobium paraense.</title>
        <authorList>
            <person name="Zelli J.E."/>
            <person name="Simoes-Araujo J.L."/>
            <person name="Barauna A.C."/>
            <person name="Silva K."/>
        </authorList>
    </citation>
    <scope>NUCLEOTIDE SEQUENCE [LARGE SCALE GENOMIC DNA]</scope>
    <source>
        <strain evidence="2 3">BR 10303</strain>
    </source>
</reference>
<evidence type="ECO:0000313" key="2">
    <source>
        <dbReference type="EMBL" id="KWV51455.1"/>
    </source>
</evidence>
<evidence type="ECO:0000313" key="3">
    <source>
        <dbReference type="Proteomes" id="UP000057737"/>
    </source>
</evidence>
<dbReference type="FunFam" id="3.40.50.720:FF:000311">
    <property type="entry name" value="Ornithine cyclodeaminase"/>
    <property type="match status" value="1"/>
</dbReference>
<dbReference type="GO" id="GO:0019752">
    <property type="term" value="P:carboxylic acid metabolic process"/>
    <property type="evidence" value="ECO:0007669"/>
    <property type="project" value="UniProtKB-ARBA"/>
</dbReference>